<dbReference type="Pfam" id="PF00171">
    <property type="entry name" value="Aldedh"/>
    <property type="match status" value="1"/>
</dbReference>
<accession>A0A6J7M330</accession>
<dbReference type="PANTHER" id="PTHR11699">
    <property type="entry name" value="ALDEHYDE DEHYDROGENASE-RELATED"/>
    <property type="match status" value="1"/>
</dbReference>
<reference evidence="2" key="1">
    <citation type="submission" date="2020-05" db="EMBL/GenBank/DDBJ databases">
        <authorList>
            <person name="Chiriac C."/>
            <person name="Salcher M."/>
            <person name="Ghai R."/>
            <person name="Kavagutti S V."/>
        </authorList>
    </citation>
    <scope>NUCLEOTIDE SEQUENCE</scope>
</reference>
<dbReference type="AlphaFoldDB" id="A0A6J7M330"/>
<dbReference type="EMBL" id="CAFBOK010000015">
    <property type="protein sequence ID" value="CAB4972799.1"/>
    <property type="molecule type" value="Genomic_DNA"/>
</dbReference>
<dbReference type="InterPro" id="IPR015590">
    <property type="entry name" value="Aldehyde_DH_dom"/>
</dbReference>
<organism evidence="2">
    <name type="scientific">freshwater metagenome</name>
    <dbReference type="NCBI Taxonomy" id="449393"/>
    <lineage>
        <taxon>unclassified sequences</taxon>
        <taxon>metagenomes</taxon>
        <taxon>ecological metagenomes</taxon>
    </lineage>
</organism>
<dbReference type="InterPro" id="IPR016163">
    <property type="entry name" value="Ald_DH_C"/>
</dbReference>
<dbReference type="Gene3D" id="3.40.309.10">
    <property type="entry name" value="Aldehyde Dehydrogenase, Chain A, domain 2"/>
    <property type="match status" value="1"/>
</dbReference>
<dbReference type="Gene3D" id="3.40.605.10">
    <property type="entry name" value="Aldehyde Dehydrogenase, Chain A, domain 1"/>
    <property type="match status" value="1"/>
</dbReference>
<dbReference type="SUPFAM" id="SSF53720">
    <property type="entry name" value="ALDH-like"/>
    <property type="match status" value="1"/>
</dbReference>
<protein>
    <submittedName>
        <fullName evidence="2">Unannotated protein</fullName>
    </submittedName>
</protein>
<evidence type="ECO:0000259" key="1">
    <source>
        <dbReference type="Pfam" id="PF00171"/>
    </source>
</evidence>
<gene>
    <name evidence="2" type="ORF">UFOPK3927_00237</name>
</gene>
<evidence type="ECO:0000313" key="2">
    <source>
        <dbReference type="EMBL" id="CAB4972799.1"/>
    </source>
</evidence>
<dbReference type="InterPro" id="IPR016161">
    <property type="entry name" value="Ald_DH/histidinol_DH"/>
</dbReference>
<proteinExistence type="predicted"/>
<feature type="domain" description="Aldehyde dehydrogenase" evidence="1">
    <location>
        <begin position="3"/>
        <end position="183"/>
    </location>
</feature>
<sequence>MIGRITETASSVVLGDPTDLATTMGPIVSAEQLDRVRGFIENAPADGAELVLGGRSRADAIFPSDSSMASGYWVEPTLFRVPGNDLSICQQEIFGPVAVIMSFADDEEAVALANDTKYGLAAGVWTSDLKRGHRMIRDLQVGSVWVNAYRRIHWALPFGGFGNSGFGKDSGLESVLENTRIKTGWVDLS</sequence>
<name>A0A6J7M330_9ZZZZ</name>
<dbReference type="GO" id="GO:0016620">
    <property type="term" value="F:oxidoreductase activity, acting on the aldehyde or oxo group of donors, NAD or NADP as acceptor"/>
    <property type="evidence" value="ECO:0007669"/>
    <property type="project" value="InterPro"/>
</dbReference>
<dbReference type="InterPro" id="IPR016162">
    <property type="entry name" value="Ald_DH_N"/>
</dbReference>